<proteinExistence type="predicted"/>
<accession>A0ACB7ZAA4</accession>
<protein>
    <submittedName>
        <fullName evidence="1">Uncharacterized protein</fullName>
    </submittedName>
</protein>
<evidence type="ECO:0000313" key="2">
    <source>
        <dbReference type="Proteomes" id="UP000828048"/>
    </source>
</evidence>
<dbReference type="Proteomes" id="UP000828048">
    <property type="component" value="Chromosome 12"/>
</dbReference>
<name>A0ACB7ZAA4_9ERIC</name>
<evidence type="ECO:0000313" key="1">
    <source>
        <dbReference type="EMBL" id="KAH7862500.1"/>
    </source>
</evidence>
<gene>
    <name evidence="1" type="ORF">Vadar_005739</name>
</gene>
<sequence length="1022" mass="112520">MAASKRSAPVLHLLNHISPTISPPLLRHLSSQPTDPPPPSSNNTLVTHILTLLRNNPNDWTNNDDLRSLLSNSSHSLSPSSLYQITRSFTTPADALKFLDYIRTNSPSPPDTHSLSSSFQAIFELAAESRGQPNYSPEKLTQLFTLFKEYNIPLNVKSATLLVRCFGRAGLVEQSILVYKELDPDLQNTHLTNVLLSVLLRAGRVDDAFQVLDEMLLSSRDGKCLPNESTVDIVMGGLLWREANGRKVSEEEIVGLVSKFGEHSVFPSPVRLTQLITKLCKSGKIVLAWDVLRDVMKTGGNVQASSCNALLTGLGRNRDYPTMNKLLVEMKENGVEPDVITFGILVNHLCKFRRVDEALEVLEKMGGGSGSFGFSVTPDTVLYNTLVDGFCKVGRQEKGFELMERMRSQGCEPNTVTYNCLIDGFCKAGEIDRARELFDEMNKEGVPPNVITVNSLVGGMCKHGRINSAMEFFNEMQGKGLKGNAVTYTALISAFCNVNNIDKAMQLFSDMSTVECSPDAIVYYALIAGLTQAGRLDDASFIASQMKKDGFSLDVPSYNTLIGGFCRKNKLDKAYGMLKEMEQAGVKPDGVTYNTLISYFSKVGDLSTAHRFFRKMIDEGLVPNVVTYGALIHAYCLVGNLDEAMKIFTKMSSGSRVPPNTVIYNMLIDSLCKNNKVEVALSLMDDMMGKGVRPNTNTFNAMLKGLQETNGLEKAFELMNQMTKQACNPDYVTMEILTNWLSAVGETKKLKIFVQRYEVSASTALVVGSVFKALKNDLLLYCSGSSKGACSIVYIFMAILFIRPGFLGLQGKAFYYRIAEVMFMFFMFQTLLGILAKGKRRQGVFPDNFQVIGNVKGAEDADQDRVAQNNLPLVTISLKIPLISVTQLALHGNGPKMQEYLRNIRKSGASLELVIKDTSRQGWRQVTSDAGGGKMLSTMTMETNSITSTDVEVPTASGESLLFKRAVRRAHFDDDDTDFCCLQKVYITVTALGALSDSALDCQAYLKEWLPGVAGRPSSSAL</sequence>
<keyword evidence="2" id="KW-1185">Reference proteome</keyword>
<comment type="caution">
    <text evidence="1">The sequence shown here is derived from an EMBL/GenBank/DDBJ whole genome shotgun (WGS) entry which is preliminary data.</text>
</comment>
<organism evidence="1 2">
    <name type="scientific">Vaccinium darrowii</name>
    <dbReference type="NCBI Taxonomy" id="229202"/>
    <lineage>
        <taxon>Eukaryota</taxon>
        <taxon>Viridiplantae</taxon>
        <taxon>Streptophyta</taxon>
        <taxon>Embryophyta</taxon>
        <taxon>Tracheophyta</taxon>
        <taxon>Spermatophyta</taxon>
        <taxon>Magnoliopsida</taxon>
        <taxon>eudicotyledons</taxon>
        <taxon>Gunneridae</taxon>
        <taxon>Pentapetalae</taxon>
        <taxon>asterids</taxon>
        <taxon>Ericales</taxon>
        <taxon>Ericaceae</taxon>
        <taxon>Vaccinioideae</taxon>
        <taxon>Vaccinieae</taxon>
        <taxon>Vaccinium</taxon>
    </lineage>
</organism>
<reference evidence="1 2" key="1">
    <citation type="journal article" date="2021" name="Hortic Res">
        <title>High-quality reference genome and annotation aids understanding of berry development for evergreen blueberry (Vaccinium darrowii).</title>
        <authorList>
            <person name="Yu J."/>
            <person name="Hulse-Kemp A.M."/>
            <person name="Babiker E."/>
            <person name="Staton M."/>
        </authorList>
    </citation>
    <scope>NUCLEOTIDE SEQUENCE [LARGE SCALE GENOMIC DNA]</scope>
    <source>
        <strain evidence="2">cv. NJ 8807/NJ 8810</strain>
        <tissue evidence="1">Young leaf</tissue>
    </source>
</reference>
<dbReference type="EMBL" id="CM037162">
    <property type="protein sequence ID" value="KAH7862500.1"/>
    <property type="molecule type" value="Genomic_DNA"/>
</dbReference>